<gene>
    <name evidence="1" type="primary">Mo04869</name>
    <name evidence="1" type="ORF">E5Q_04869</name>
</gene>
<protein>
    <submittedName>
        <fullName evidence="1">Uncharacterized protein</fullName>
    </submittedName>
</protein>
<dbReference type="Proteomes" id="UP000009131">
    <property type="component" value="Unassembled WGS sequence"/>
</dbReference>
<proteinExistence type="predicted"/>
<dbReference type="EMBL" id="BABT02000150">
    <property type="protein sequence ID" value="GAA98186.1"/>
    <property type="molecule type" value="Genomic_DNA"/>
</dbReference>
<evidence type="ECO:0000313" key="1">
    <source>
        <dbReference type="EMBL" id="GAA98186.1"/>
    </source>
</evidence>
<sequence length="193" mass="21394">MTKSSMFCLGLRQFDATCDGMLVYEGVPVPFRVVAKNPDRLFALHIVSNDRSTPVYCRDFDISPSQQRWTVRAVRALDTDRIYCDDAVVSALVYACCAAVTTNRLVATFPNRTLQSTPLVTTFLCGRSAKSAVEIPGFAGTCTDFFPSETPIEGSCQVDHVRYTSWERLDRVIAGDCVWDDEPEESSARASIV</sequence>
<comment type="caution">
    <text evidence="1">The sequence shown here is derived from an EMBL/GenBank/DDBJ whole genome shotgun (WGS) entry which is preliminary data.</text>
</comment>
<accession>G7E5S6</accession>
<evidence type="ECO:0000313" key="2">
    <source>
        <dbReference type="Proteomes" id="UP000009131"/>
    </source>
</evidence>
<keyword evidence="2" id="KW-1185">Reference proteome</keyword>
<dbReference type="HOGENOM" id="CLU_121543_0_0_1"/>
<reference evidence="1 2" key="1">
    <citation type="journal article" date="2011" name="J. Gen. Appl. Microbiol.">
        <title>Draft genome sequencing of the enigmatic basidiomycete Mixia osmundae.</title>
        <authorList>
            <person name="Nishida H."/>
            <person name="Nagatsuka Y."/>
            <person name="Sugiyama J."/>
        </authorList>
    </citation>
    <scope>NUCLEOTIDE SEQUENCE [LARGE SCALE GENOMIC DNA]</scope>
    <source>
        <strain evidence="2">CBS 9802 / IAM 14324 / JCM 22182 / KY 12970</strain>
    </source>
</reference>
<reference evidence="1 2" key="2">
    <citation type="journal article" date="2012" name="Open Biol.">
        <title>Characteristics of nucleosomes and linker DNA regions on the genome of the basidiomycete Mixia osmundae revealed by mono- and dinucleosome mapping.</title>
        <authorList>
            <person name="Nishida H."/>
            <person name="Kondo S."/>
            <person name="Matsumoto T."/>
            <person name="Suzuki Y."/>
            <person name="Yoshikawa H."/>
            <person name="Taylor T.D."/>
            <person name="Sugiyama J."/>
        </authorList>
    </citation>
    <scope>NUCLEOTIDE SEQUENCE [LARGE SCALE GENOMIC DNA]</scope>
    <source>
        <strain evidence="2">CBS 9802 / IAM 14324 / JCM 22182 / KY 12970</strain>
    </source>
</reference>
<organism evidence="1 2">
    <name type="scientific">Mixia osmundae (strain CBS 9802 / IAM 14324 / JCM 22182 / KY 12970)</name>
    <dbReference type="NCBI Taxonomy" id="764103"/>
    <lineage>
        <taxon>Eukaryota</taxon>
        <taxon>Fungi</taxon>
        <taxon>Dikarya</taxon>
        <taxon>Basidiomycota</taxon>
        <taxon>Pucciniomycotina</taxon>
        <taxon>Mixiomycetes</taxon>
        <taxon>Mixiales</taxon>
        <taxon>Mixiaceae</taxon>
        <taxon>Mixia</taxon>
    </lineage>
</organism>
<dbReference type="AlphaFoldDB" id="G7E5S6"/>
<dbReference type="InParanoid" id="G7E5S6"/>
<name>G7E5S6_MIXOS</name>